<dbReference type="EMBL" id="JBFOLJ010000002">
    <property type="protein sequence ID" value="KAL2551439.1"/>
    <property type="molecule type" value="Genomic_DNA"/>
</dbReference>
<protein>
    <submittedName>
        <fullName evidence="2">Uncharacterized protein</fullName>
    </submittedName>
</protein>
<evidence type="ECO:0000313" key="3">
    <source>
        <dbReference type="Proteomes" id="UP001604277"/>
    </source>
</evidence>
<feature type="compositionally biased region" description="Polar residues" evidence="1">
    <location>
        <begin position="76"/>
        <end position="87"/>
    </location>
</feature>
<comment type="caution">
    <text evidence="2">The sequence shown here is derived from an EMBL/GenBank/DDBJ whole genome shotgun (WGS) entry which is preliminary data.</text>
</comment>
<gene>
    <name evidence="2" type="ORF">Fot_05058</name>
</gene>
<reference evidence="3" key="1">
    <citation type="submission" date="2024-07" db="EMBL/GenBank/DDBJ databases">
        <title>Two chromosome-level genome assemblies of Korean endemic species Abeliophyllum distichum and Forsythia ovata (Oleaceae).</title>
        <authorList>
            <person name="Jang H."/>
        </authorList>
    </citation>
    <scope>NUCLEOTIDE SEQUENCE [LARGE SCALE GENOMIC DNA]</scope>
</reference>
<evidence type="ECO:0000313" key="2">
    <source>
        <dbReference type="EMBL" id="KAL2551439.1"/>
    </source>
</evidence>
<feature type="region of interest" description="Disordered" evidence="1">
    <location>
        <begin position="58"/>
        <end position="89"/>
    </location>
</feature>
<accession>A0ABD1WP34</accession>
<dbReference type="Proteomes" id="UP001604277">
    <property type="component" value="Unassembled WGS sequence"/>
</dbReference>
<organism evidence="2 3">
    <name type="scientific">Forsythia ovata</name>
    <dbReference type="NCBI Taxonomy" id="205694"/>
    <lineage>
        <taxon>Eukaryota</taxon>
        <taxon>Viridiplantae</taxon>
        <taxon>Streptophyta</taxon>
        <taxon>Embryophyta</taxon>
        <taxon>Tracheophyta</taxon>
        <taxon>Spermatophyta</taxon>
        <taxon>Magnoliopsida</taxon>
        <taxon>eudicotyledons</taxon>
        <taxon>Gunneridae</taxon>
        <taxon>Pentapetalae</taxon>
        <taxon>asterids</taxon>
        <taxon>lamiids</taxon>
        <taxon>Lamiales</taxon>
        <taxon>Oleaceae</taxon>
        <taxon>Forsythieae</taxon>
        <taxon>Forsythia</taxon>
    </lineage>
</organism>
<sequence>MHGVLGNAAHVGSLTQRPVELICSPKEFVVDLDQSPLLLDECLGRCFEVPPIFSSLISRQNEDNPGYSGVGDSEVENSGSFALSRPTSTKKRRGMYLLYGSIR</sequence>
<proteinExistence type="predicted"/>
<name>A0ABD1WP34_9LAMI</name>
<evidence type="ECO:0000256" key="1">
    <source>
        <dbReference type="SAM" id="MobiDB-lite"/>
    </source>
</evidence>
<dbReference type="AlphaFoldDB" id="A0ABD1WP34"/>
<keyword evidence="3" id="KW-1185">Reference proteome</keyword>